<comment type="caution">
    <text evidence="1">The sequence shown here is derived from an EMBL/GenBank/DDBJ whole genome shotgun (WGS) entry which is preliminary data.</text>
</comment>
<dbReference type="EMBL" id="JACHDO010000001">
    <property type="protein sequence ID" value="MBB5493546.1"/>
    <property type="molecule type" value="Genomic_DNA"/>
</dbReference>
<evidence type="ECO:0000313" key="2">
    <source>
        <dbReference type="Proteomes" id="UP000579647"/>
    </source>
</evidence>
<accession>A0A840WP84</accession>
<gene>
    <name evidence="1" type="ORF">HNR07_004683</name>
</gene>
<reference evidence="1 2" key="1">
    <citation type="submission" date="2020-08" db="EMBL/GenBank/DDBJ databases">
        <title>Sequencing the genomes of 1000 actinobacteria strains.</title>
        <authorList>
            <person name="Klenk H.-P."/>
        </authorList>
    </citation>
    <scope>NUCLEOTIDE SEQUENCE [LARGE SCALE GENOMIC DNA]</scope>
    <source>
        <strain evidence="1 2">DSM 44598</strain>
    </source>
</reference>
<sequence length="33" mass="3301">MLVSAVLLFGQAVGQSLGEVAGDEAVLTAELLV</sequence>
<proteinExistence type="predicted"/>
<dbReference type="Proteomes" id="UP000579647">
    <property type="component" value="Unassembled WGS sequence"/>
</dbReference>
<protein>
    <submittedName>
        <fullName evidence="1">Uncharacterized protein</fullName>
    </submittedName>
</protein>
<dbReference type="AlphaFoldDB" id="A0A840WP84"/>
<name>A0A840WP84_9ACTN</name>
<keyword evidence="2" id="KW-1185">Reference proteome</keyword>
<organism evidence="1 2">
    <name type="scientific">Nocardiopsis metallicus</name>
    <dbReference type="NCBI Taxonomy" id="179819"/>
    <lineage>
        <taxon>Bacteria</taxon>
        <taxon>Bacillati</taxon>
        <taxon>Actinomycetota</taxon>
        <taxon>Actinomycetes</taxon>
        <taxon>Streptosporangiales</taxon>
        <taxon>Nocardiopsidaceae</taxon>
        <taxon>Nocardiopsis</taxon>
    </lineage>
</organism>
<evidence type="ECO:0000313" key="1">
    <source>
        <dbReference type="EMBL" id="MBB5493546.1"/>
    </source>
</evidence>